<evidence type="ECO:0008006" key="4">
    <source>
        <dbReference type="Google" id="ProtNLM"/>
    </source>
</evidence>
<name>A0A2N5SD57_9BASI</name>
<feature type="compositionally biased region" description="Low complexity" evidence="1">
    <location>
        <begin position="61"/>
        <end position="98"/>
    </location>
</feature>
<dbReference type="InterPro" id="IPR036389">
    <property type="entry name" value="RNase_III_sf"/>
</dbReference>
<feature type="compositionally biased region" description="Low complexity" evidence="1">
    <location>
        <begin position="248"/>
        <end position="269"/>
    </location>
</feature>
<dbReference type="Proteomes" id="UP000235388">
    <property type="component" value="Unassembled WGS sequence"/>
</dbReference>
<dbReference type="GO" id="GO:0032543">
    <property type="term" value="P:mitochondrial translation"/>
    <property type="evidence" value="ECO:0007669"/>
    <property type="project" value="InterPro"/>
</dbReference>
<dbReference type="GO" id="GO:0006396">
    <property type="term" value="P:RNA processing"/>
    <property type="evidence" value="ECO:0007669"/>
    <property type="project" value="InterPro"/>
</dbReference>
<dbReference type="PANTHER" id="PTHR28160:SF1">
    <property type="entry name" value="LARGE RIBOSOMAL SUBUNIT PROTEIN ML57"/>
    <property type="match status" value="1"/>
</dbReference>
<organism evidence="2 3">
    <name type="scientific">Puccinia coronata f. sp. avenae</name>
    <dbReference type="NCBI Taxonomy" id="200324"/>
    <lineage>
        <taxon>Eukaryota</taxon>
        <taxon>Fungi</taxon>
        <taxon>Dikarya</taxon>
        <taxon>Basidiomycota</taxon>
        <taxon>Pucciniomycotina</taxon>
        <taxon>Pucciniomycetes</taxon>
        <taxon>Pucciniales</taxon>
        <taxon>Pucciniaceae</taxon>
        <taxon>Puccinia</taxon>
    </lineage>
</organism>
<proteinExistence type="predicted"/>
<evidence type="ECO:0000256" key="1">
    <source>
        <dbReference type="SAM" id="MobiDB-lite"/>
    </source>
</evidence>
<gene>
    <name evidence="2" type="ORF">PCANC_18795</name>
</gene>
<dbReference type="InterPro" id="IPR040030">
    <property type="entry name" value="Ribosomal_mL57"/>
</dbReference>
<evidence type="ECO:0000313" key="2">
    <source>
        <dbReference type="EMBL" id="PLW11196.1"/>
    </source>
</evidence>
<comment type="caution">
    <text evidence="2">The sequence shown here is derived from an EMBL/GenBank/DDBJ whole genome shotgun (WGS) entry which is preliminary data.</text>
</comment>
<feature type="region of interest" description="Disordered" evidence="1">
    <location>
        <begin position="248"/>
        <end position="270"/>
    </location>
</feature>
<dbReference type="GO" id="GO:0003735">
    <property type="term" value="F:structural constituent of ribosome"/>
    <property type="evidence" value="ECO:0007669"/>
    <property type="project" value="InterPro"/>
</dbReference>
<dbReference type="Gene3D" id="1.10.1520.10">
    <property type="entry name" value="Ribonuclease III domain"/>
    <property type="match status" value="1"/>
</dbReference>
<evidence type="ECO:0000313" key="3">
    <source>
        <dbReference type="Proteomes" id="UP000235388"/>
    </source>
</evidence>
<feature type="region of interest" description="Disordered" evidence="1">
    <location>
        <begin position="1"/>
        <end position="98"/>
    </location>
</feature>
<dbReference type="AlphaFoldDB" id="A0A2N5SD57"/>
<dbReference type="EMBL" id="PGCJ01001029">
    <property type="protein sequence ID" value="PLW11196.1"/>
    <property type="molecule type" value="Genomic_DNA"/>
</dbReference>
<dbReference type="STRING" id="200324.A0A2N5SD57"/>
<protein>
    <recommendedName>
        <fullName evidence="4">RNase III domain-containing protein</fullName>
    </recommendedName>
</protein>
<dbReference type="PANTHER" id="PTHR28160">
    <property type="entry name" value="54S RIBOSOMAL PROTEIN L15, MITOCHONDRIAL"/>
    <property type="match status" value="1"/>
</dbReference>
<keyword evidence="3" id="KW-1185">Reference proteome</keyword>
<sequence>MSRRIPLRPFSTQPNAAAPNRIASSFKPGPFRGALLSQHPPRQNEPTSIPHEYSVSQLLRPTSTSTPTSTPTSTSTLISSYPSPSFSSSRSSSSSSRLHFPHSTVIKQHLEELLYPLTFSEQMACRLVSAKNLLKSEASLEALQRTLQGGVGYARLGEHNTKLSFIGRRAMHFALASFLLHAPRSPAAPTPPHHHHHHHPSPAEHSYPTPKSTSDIIDSALLTKFVLGQYVGHQWELEKIMRWRELGPVSSPDPSSKSESESVSVSPKPLHGTGLWTARGHVVEAIVGAVMMEHGTRLSIAVFNSLVLPHLSFRLDPALLPAIKALQGHDQELAHPRAGRVDWPSLNILPFLDSHPHPLSSSSSSSSSSPSSTAAVNASSPVSVAAVG</sequence>
<dbReference type="GO" id="GO:0005762">
    <property type="term" value="C:mitochondrial large ribosomal subunit"/>
    <property type="evidence" value="ECO:0007669"/>
    <property type="project" value="InterPro"/>
</dbReference>
<feature type="compositionally biased region" description="Low complexity" evidence="1">
    <location>
        <begin position="360"/>
        <end position="388"/>
    </location>
</feature>
<feature type="region of interest" description="Disordered" evidence="1">
    <location>
        <begin position="184"/>
        <end position="212"/>
    </location>
</feature>
<accession>A0A2N5SD57</accession>
<dbReference type="GO" id="GO:0004525">
    <property type="term" value="F:ribonuclease III activity"/>
    <property type="evidence" value="ECO:0007669"/>
    <property type="project" value="InterPro"/>
</dbReference>
<feature type="region of interest" description="Disordered" evidence="1">
    <location>
        <begin position="359"/>
        <end position="388"/>
    </location>
</feature>
<dbReference type="OrthoDB" id="2281895at2759"/>
<reference evidence="2 3" key="1">
    <citation type="submission" date="2017-11" db="EMBL/GenBank/DDBJ databases">
        <title>De novo assembly and phasing of dikaryotic genomes from two isolates of Puccinia coronata f. sp. avenae, the causal agent of oat crown rust.</title>
        <authorList>
            <person name="Miller M.E."/>
            <person name="Zhang Y."/>
            <person name="Omidvar V."/>
            <person name="Sperschneider J."/>
            <person name="Schwessinger B."/>
            <person name="Raley C."/>
            <person name="Palmer J.M."/>
            <person name="Garnica D."/>
            <person name="Upadhyaya N."/>
            <person name="Rathjen J."/>
            <person name="Taylor J.M."/>
            <person name="Park R.F."/>
            <person name="Dodds P.N."/>
            <person name="Hirsch C.D."/>
            <person name="Kianian S.F."/>
            <person name="Figueroa M."/>
        </authorList>
    </citation>
    <scope>NUCLEOTIDE SEQUENCE [LARGE SCALE GENOMIC DNA]</scope>
    <source>
        <strain evidence="2">12NC29</strain>
    </source>
</reference>